<organism evidence="1 2">
    <name type="scientific">Salvia divinorum</name>
    <name type="common">Maria pastora</name>
    <name type="synonym">Diviner's sage</name>
    <dbReference type="NCBI Taxonomy" id="28513"/>
    <lineage>
        <taxon>Eukaryota</taxon>
        <taxon>Viridiplantae</taxon>
        <taxon>Streptophyta</taxon>
        <taxon>Embryophyta</taxon>
        <taxon>Tracheophyta</taxon>
        <taxon>Spermatophyta</taxon>
        <taxon>Magnoliopsida</taxon>
        <taxon>eudicotyledons</taxon>
        <taxon>Gunneridae</taxon>
        <taxon>Pentapetalae</taxon>
        <taxon>asterids</taxon>
        <taxon>lamiids</taxon>
        <taxon>Lamiales</taxon>
        <taxon>Lamiaceae</taxon>
        <taxon>Nepetoideae</taxon>
        <taxon>Mentheae</taxon>
        <taxon>Salviinae</taxon>
        <taxon>Salvia</taxon>
        <taxon>Salvia subgen. Calosphace</taxon>
    </lineage>
</organism>
<gene>
    <name evidence="1" type="ORF">AAHA92_02089</name>
</gene>
<proteinExistence type="predicted"/>
<reference evidence="1 2" key="1">
    <citation type="submission" date="2024-06" db="EMBL/GenBank/DDBJ databases">
        <title>A chromosome level genome sequence of Diviner's sage (Salvia divinorum).</title>
        <authorList>
            <person name="Ford S.A."/>
            <person name="Ro D.-K."/>
            <person name="Ness R.W."/>
            <person name="Phillips M.A."/>
        </authorList>
    </citation>
    <scope>NUCLEOTIDE SEQUENCE [LARGE SCALE GENOMIC DNA]</scope>
    <source>
        <strain evidence="1">SAF-2024a</strain>
        <tissue evidence="1">Leaf</tissue>
    </source>
</reference>
<name>A0ABD1IG09_SALDI</name>
<dbReference type="Proteomes" id="UP001567538">
    <property type="component" value="Unassembled WGS sequence"/>
</dbReference>
<evidence type="ECO:0000313" key="1">
    <source>
        <dbReference type="EMBL" id="KAL1566483.1"/>
    </source>
</evidence>
<keyword evidence="2" id="KW-1185">Reference proteome</keyword>
<dbReference type="EMBL" id="JBEAFC010000002">
    <property type="protein sequence ID" value="KAL1566483.1"/>
    <property type="molecule type" value="Genomic_DNA"/>
</dbReference>
<evidence type="ECO:0000313" key="2">
    <source>
        <dbReference type="Proteomes" id="UP001567538"/>
    </source>
</evidence>
<comment type="caution">
    <text evidence="1">The sequence shown here is derived from an EMBL/GenBank/DDBJ whole genome shotgun (WGS) entry which is preliminary data.</text>
</comment>
<protein>
    <submittedName>
        <fullName evidence="1">Uncharacterized protein</fullName>
    </submittedName>
</protein>
<sequence length="132" mass="14548">MATVARMSRRLVPRTLSSTLVRRAFSAEAAQLAHDPAPIIRESPDRVKWDYRGQRNVIPLGQWAPKIASTLMWRPTSSWPAKSWSGTALPCGTAPLCAATSTRFLLASVPMCRSAVLYMPLGLLLQGCQLKR</sequence>
<accession>A0ABD1IG09</accession>
<dbReference type="AlphaFoldDB" id="A0ABD1IG09"/>